<evidence type="ECO:0000259" key="3">
    <source>
        <dbReference type="PROSITE" id="PS50105"/>
    </source>
</evidence>
<evidence type="ECO:0000313" key="5">
    <source>
        <dbReference type="Proteomes" id="UP001075354"/>
    </source>
</evidence>
<keyword evidence="2" id="KW-0812">Transmembrane</keyword>
<keyword evidence="2" id="KW-1133">Transmembrane helix</keyword>
<proteinExistence type="predicted"/>
<dbReference type="CDD" id="cd09487">
    <property type="entry name" value="SAM_superfamily"/>
    <property type="match status" value="1"/>
</dbReference>
<feature type="region of interest" description="Disordered" evidence="1">
    <location>
        <begin position="230"/>
        <end position="249"/>
    </location>
</feature>
<gene>
    <name evidence="4" type="ORF">ONE63_003827</name>
</gene>
<dbReference type="Pfam" id="PF00536">
    <property type="entry name" value="SAM_1"/>
    <property type="match status" value="1"/>
</dbReference>
<accession>A0AAV7X8H1</accession>
<sequence>MNGEVEKFKENEARPTGSPVRVKADPDLVSDVTISCSTPTSLDYSEKRYQEDVIAWESIADVPEHDDDGEVFDKQVAELLIGMNMGQYLLLFRDADIGFNLFLTLTEEDIEVIGIDDKSHRKAIAHTISNIRNSKRLQTPCRGLKDDVADATLSIQEAIPVMCHTVKHINNLVVLLRNYRTRLNPNYVRNQVLDSNHSAAMGAKILTKEALVQAELLKVQLHGMLLKLDPLRSDKSPSRQKGSAKKSRKKQHGLIGAVLMSAGLASILLAFLLGKRSL</sequence>
<evidence type="ECO:0000313" key="4">
    <source>
        <dbReference type="EMBL" id="KAJ1520732.1"/>
    </source>
</evidence>
<evidence type="ECO:0000256" key="2">
    <source>
        <dbReference type="SAM" id="Phobius"/>
    </source>
</evidence>
<dbReference type="InterPro" id="IPR013761">
    <property type="entry name" value="SAM/pointed_sf"/>
</dbReference>
<dbReference type="AlphaFoldDB" id="A0AAV7X8H1"/>
<feature type="compositionally biased region" description="Basic and acidic residues" evidence="1">
    <location>
        <begin position="1"/>
        <end position="13"/>
    </location>
</feature>
<dbReference type="SUPFAM" id="SSF47769">
    <property type="entry name" value="SAM/Pointed domain"/>
    <property type="match status" value="1"/>
</dbReference>
<dbReference type="Gene3D" id="1.10.150.50">
    <property type="entry name" value="Transcription Factor, Ets-1"/>
    <property type="match status" value="1"/>
</dbReference>
<comment type="caution">
    <text evidence="4">The sequence shown here is derived from an EMBL/GenBank/DDBJ whole genome shotgun (WGS) entry which is preliminary data.</text>
</comment>
<dbReference type="PROSITE" id="PS50105">
    <property type="entry name" value="SAM_DOMAIN"/>
    <property type="match status" value="1"/>
</dbReference>
<organism evidence="4 5">
    <name type="scientific">Megalurothrips usitatus</name>
    <name type="common">bean blossom thrips</name>
    <dbReference type="NCBI Taxonomy" id="439358"/>
    <lineage>
        <taxon>Eukaryota</taxon>
        <taxon>Metazoa</taxon>
        <taxon>Ecdysozoa</taxon>
        <taxon>Arthropoda</taxon>
        <taxon>Hexapoda</taxon>
        <taxon>Insecta</taxon>
        <taxon>Pterygota</taxon>
        <taxon>Neoptera</taxon>
        <taxon>Paraneoptera</taxon>
        <taxon>Thysanoptera</taxon>
        <taxon>Terebrantia</taxon>
        <taxon>Thripoidea</taxon>
        <taxon>Thripidae</taxon>
        <taxon>Megalurothrips</taxon>
    </lineage>
</organism>
<dbReference type="Proteomes" id="UP001075354">
    <property type="component" value="Chromosome 14"/>
</dbReference>
<keyword evidence="5" id="KW-1185">Reference proteome</keyword>
<feature type="domain" description="SAM" evidence="3">
    <location>
        <begin position="74"/>
        <end position="134"/>
    </location>
</feature>
<dbReference type="EMBL" id="JAPTSV010000014">
    <property type="protein sequence ID" value="KAJ1520732.1"/>
    <property type="molecule type" value="Genomic_DNA"/>
</dbReference>
<keyword evidence="2" id="KW-0472">Membrane</keyword>
<protein>
    <recommendedName>
        <fullName evidence="3">SAM domain-containing protein</fullName>
    </recommendedName>
</protein>
<evidence type="ECO:0000256" key="1">
    <source>
        <dbReference type="SAM" id="MobiDB-lite"/>
    </source>
</evidence>
<dbReference type="InterPro" id="IPR001660">
    <property type="entry name" value="SAM"/>
</dbReference>
<reference evidence="4" key="1">
    <citation type="submission" date="2022-12" db="EMBL/GenBank/DDBJ databases">
        <title>Chromosome-level genome assembly of the bean flower thrips Megalurothrips usitatus.</title>
        <authorList>
            <person name="Ma L."/>
            <person name="Liu Q."/>
            <person name="Li H."/>
            <person name="Cai W."/>
        </authorList>
    </citation>
    <scope>NUCLEOTIDE SEQUENCE</scope>
    <source>
        <strain evidence="4">Cailab_2022a</strain>
    </source>
</reference>
<name>A0AAV7X8H1_9NEOP</name>
<feature type="transmembrane region" description="Helical" evidence="2">
    <location>
        <begin position="253"/>
        <end position="273"/>
    </location>
</feature>
<feature type="region of interest" description="Disordered" evidence="1">
    <location>
        <begin position="1"/>
        <end position="24"/>
    </location>
</feature>
<dbReference type="SMART" id="SM00454">
    <property type="entry name" value="SAM"/>
    <property type="match status" value="1"/>
</dbReference>